<dbReference type="EMBL" id="CP050177">
    <property type="protein sequence ID" value="QIQ04771.1"/>
    <property type="molecule type" value="Genomic_DNA"/>
</dbReference>
<accession>A0A6G9H3G4</accession>
<dbReference type="KEGG" id="slia:HA039_23050"/>
<sequence length="400" mass="41615">MSAELMRLRCRGHRDIRATHTKTLEFTTSSDITGRATCVIGVGATIEGPAPARLAGPLRITLSVGDHRFTVRALANSAWRPGSGAVVRLSSERLPNTLATDADRASADLPRELLHALTDPDAEITIVVARDTEAADGRLVLYRAGDERDDRLAAEIAAADTVIAEDAGAGQVITALGADADPWDSVLPSVAAGGRVLAVSTEDTRSAPVGKLLAARDRPAVEVIGLPAELAVAALSPHPVPVLLAPHERRRQIGKLLGAHRLSRVVFRAPAAELPKILDEAGRTLGARTAAVTAATAAAAERPWWGPVAEAAARVTGGGDVLCCVDPAEEVPEGAEDSDVDLSALVGALAAQSVSSKTLALALATLPTWSRKRAYDFVLEAAKARQPAGPDRPDSRATKG</sequence>
<dbReference type="Gene3D" id="2.60.120.630">
    <property type="entry name" value="mth639 domain like"/>
    <property type="match status" value="1"/>
</dbReference>
<dbReference type="PANTHER" id="PTHR40696">
    <property type="entry name" value="DUF371 FAMILY PROTEIN"/>
    <property type="match status" value="1"/>
</dbReference>
<evidence type="ECO:0000313" key="1">
    <source>
        <dbReference type="EMBL" id="QIQ04771.1"/>
    </source>
</evidence>
<dbReference type="InterPro" id="IPR023131">
    <property type="entry name" value="Mth639-like_dom_sf"/>
</dbReference>
<gene>
    <name evidence="1" type="ORF">HA039_23050</name>
</gene>
<proteinExistence type="predicted"/>
<evidence type="ECO:0000313" key="2">
    <source>
        <dbReference type="Proteomes" id="UP000501179"/>
    </source>
</evidence>
<dbReference type="AlphaFoldDB" id="A0A6G9H3G4"/>
<protein>
    <submittedName>
        <fullName evidence="1">DUF371 domain-containing protein</fullName>
    </submittedName>
</protein>
<dbReference type="Proteomes" id="UP000501179">
    <property type="component" value="Chromosome"/>
</dbReference>
<reference evidence="1 2" key="1">
    <citation type="submission" date="2020-03" db="EMBL/GenBank/DDBJ databases">
        <title>A novel species.</title>
        <authorList>
            <person name="Gao J."/>
        </authorList>
    </citation>
    <scope>NUCLEOTIDE SEQUENCE [LARGE SCALE GENOMIC DNA]</scope>
    <source>
        <strain evidence="1 2">QMT-12</strain>
    </source>
</reference>
<name>A0A6G9H3G4_9ACTN</name>
<organism evidence="1 2">
    <name type="scientific">Streptomyces liangshanensis</name>
    <dbReference type="NCBI Taxonomy" id="2717324"/>
    <lineage>
        <taxon>Bacteria</taxon>
        <taxon>Bacillati</taxon>
        <taxon>Actinomycetota</taxon>
        <taxon>Actinomycetes</taxon>
        <taxon>Kitasatosporales</taxon>
        <taxon>Streptomycetaceae</taxon>
        <taxon>Streptomyces</taxon>
    </lineage>
</organism>
<keyword evidence="2" id="KW-1185">Reference proteome</keyword>
<dbReference type="RefSeq" id="WP_167032971.1">
    <property type="nucleotide sequence ID" value="NZ_CP050177.1"/>
</dbReference>
<dbReference type="Pfam" id="PF04027">
    <property type="entry name" value="DUF371"/>
    <property type="match status" value="1"/>
</dbReference>
<dbReference type="PANTHER" id="PTHR40696:SF1">
    <property type="entry name" value="DUF371 DOMAIN-CONTAINING PROTEIN"/>
    <property type="match status" value="1"/>
</dbReference>
<dbReference type="InterPro" id="IPR007171">
    <property type="entry name" value="DUF371"/>
</dbReference>